<feature type="transmembrane region" description="Helical" evidence="8">
    <location>
        <begin position="174"/>
        <end position="191"/>
    </location>
</feature>
<evidence type="ECO:0000256" key="8">
    <source>
        <dbReference type="SAM" id="Phobius"/>
    </source>
</evidence>
<evidence type="ECO:0000256" key="4">
    <source>
        <dbReference type="ARBA" id="ARBA00022475"/>
    </source>
</evidence>
<feature type="transmembrane region" description="Helical" evidence="8">
    <location>
        <begin position="67"/>
        <end position="87"/>
    </location>
</feature>
<comment type="caution">
    <text evidence="10">The sequence shown here is derived from an EMBL/GenBank/DDBJ whole genome shotgun (WGS) entry which is preliminary data.</text>
</comment>
<proteinExistence type="inferred from homology"/>
<evidence type="ECO:0000256" key="2">
    <source>
        <dbReference type="ARBA" id="ARBA00007362"/>
    </source>
</evidence>
<protein>
    <submittedName>
        <fullName evidence="10">EamA family transporter RarD</fullName>
    </submittedName>
</protein>
<feature type="transmembrane region" description="Helical" evidence="8">
    <location>
        <begin position="206"/>
        <end position="225"/>
    </location>
</feature>
<reference evidence="10" key="2">
    <citation type="journal article" date="2021" name="PeerJ">
        <title>Extensive microbial diversity within the chicken gut microbiome revealed by metagenomics and culture.</title>
        <authorList>
            <person name="Gilroy R."/>
            <person name="Ravi A."/>
            <person name="Getino M."/>
            <person name="Pursley I."/>
            <person name="Horton D.L."/>
            <person name="Alikhan N.F."/>
            <person name="Baker D."/>
            <person name="Gharbi K."/>
            <person name="Hall N."/>
            <person name="Watson M."/>
            <person name="Adriaenssens E.M."/>
            <person name="Foster-Nyarko E."/>
            <person name="Jarju S."/>
            <person name="Secka A."/>
            <person name="Antonio M."/>
            <person name="Oren A."/>
            <person name="Chaudhuri R.R."/>
            <person name="La Ragione R."/>
            <person name="Hildebrand F."/>
            <person name="Pallen M.J."/>
        </authorList>
    </citation>
    <scope>NUCLEOTIDE SEQUENCE</scope>
    <source>
        <strain evidence="10">ChiHjej10B9-9673</strain>
    </source>
</reference>
<feature type="transmembrane region" description="Helical" evidence="8">
    <location>
        <begin position="7"/>
        <end position="25"/>
    </location>
</feature>
<feature type="transmembrane region" description="Helical" evidence="8">
    <location>
        <begin position="123"/>
        <end position="139"/>
    </location>
</feature>
<keyword evidence="7 8" id="KW-0472">Membrane</keyword>
<evidence type="ECO:0000256" key="7">
    <source>
        <dbReference type="ARBA" id="ARBA00023136"/>
    </source>
</evidence>
<evidence type="ECO:0000256" key="6">
    <source>
        <dbReference type="ARBA" id="ARBA00022989"/>
    </source>
</evidence>
<feature type="transmembrane region" description="Helical" evidence="8">
    <location>
        <begin position="262"/>
        <end position="280"/>
    </location>
</feature>
<dbReference type="InterPro" id="IPR000620">
    <property type="entry name" value="EamA_dom"/>
</dbReference>
<dbReference type="PANTHER" id="PTHR22911:SF137">
    <property type="entry name" value="SOLUTE CARRIER FAMILY 35 MEMBER G2-RELATED"/>
    <property type="match status" value="1"/>
</dbReference>
<dbReference type="InterPro" id="IPR004626">
    <property type="entry name" value="RarD"/>
</dbReference>
<dbReference type="NCBIfam" id="TIGR00688">
    <property type="entry name" value="rarD"/>
    <property type="match status" value="1"/>
</dbReference>
<feature type="domain" description="EamA" evidence="9">
    <location>
        <begin position="3"/>
        <end position="136"/>
    </location>
</feature>
<dbReference type="Proteomes" id="UP000824001">
    <property type="component" value="Unassembled WGS sequence"/>
</dbReference>
<comment type="similarity">
    <text evidence="2">Belongs to the EamA transporter family.</text>
</comment>
<dbReference type="SUPFAM" id="SSF103481">
    <property type="entry name" value="Multidrug resistance efflux transporter EmrE"/>
    <property type="match status" value="2"/>
</dbReference>
<evidence type="ECO:0000256" key="5">
    <source>
        <dbReference type="ARBA" id="ARBA00022692"/>
    </source>
</evidence>
<keyword evidence="5 8" id="KW-0812">Transmembrane</keyword>
<keyword evidence="4" id="KW-1003">Cell membrane</keyword>
<evidence type="ECO:0000313" key="10">
    <source>
        <dbReference type="EMBL" id="HIS66885.1"/>
    </source>
</evidence>
<sequence length="296" mass="31713">MKKGTIYVTLSYVLWGLLPVFWKLLADVDSFYVLACRVVFSLVVSAALLPLLGEARRAKDALKDKRLVGLMLCCGLLISFNWGVLIYCVAAERVLDVSLAYYINPLLAILVGFICFREKLSAAQWIACAIAAAGVAAPMVMAGEFPILAVLCGLSFAVYGAVKKVADIPGELSTFMETLLVVPFAIAFIIYCEANGGPIASGQLSGWRLLLLPAAGAVTFLPVYLYSAGIRTTSMGLSGVLMYINPTLQLLIGLLYGETLGTDMLVTFACVWIATAIYLISGAKSRKRAANAALEE</sequence>
<evidence type="ECO:0000259" key="9">
    <source>
        <dbReference type="Pfam" id="PF00892"/>
    </source>
</evidence>
<keyword evidence="6 8" id="KW-1133">Transmembrane helix</keyword>
<organism evidence="10 11">
    <name type="scientific">Candidatus Scatomorpha merdipullorum</name>
    <dbReference type="NCBI Taxonomy" id="2840927"/>
    <lineage>
        <taxon>Bacteria</taxon>
        <taxon>Bacillati</taxon>
        <taxon>Bacillota</taxon>
        <taxon>Clostridia</taxon>
        <taxon>Eubacteriales</taxon>
        <taxon>Candidatus Scatomorpha</taxon>
    </lineage>
</organism>
<name>A0A9D1FDP2_9FIRM</name>
<dbReference type="InterPro" id="IPR037185">
    <property type="entry name" value="EmrE-like"/>
</dbReference>
<reference evidence="10" key="1">
    <citation type="submission" date="2020-10" db="EMBL/GenBank/DDBJ databases">
        <authorList>
            <person name="Gilroy R."/>
        </authorList>
    </citation>
    <scope>NUCLEOTIDE SEQUENCE</scope>
    <source>
        <strain evidence="10">ChiHjej10B9-9673</strain>
    </source>
</reference>
<feature type="transmembrane region" description="Helical" evidence="8">
    <location>
        <begin position="31"/>
        <end position="55"/>
    </location>
</feature>
<feature type="transmembrane region" description="Helical" evidence="8">
    <location>
        <begin position="99"/>
        <end position="116"/>
    </location>
</feature>
<evidence type="ECO:0000256" key="1">
    <source>
        <dbReference type="ARBA" id="ARBA00004651"/>
    </source>
</evidence>
<dbReference type="GO" id="GO:0005886">
    <property type="term" value="C:plasma membrane"/>
    <property type="evidence" value="ECO:0007669"/>
    <property type="project" value="UniProtKB-SubCell"/>
</dbReference>
<dbReference type="EMBL" id="DVJK01000136">
    <property type="protein sequence ID" value="HIS66885.1"/>
    <property type="molecule type" value="Genomic_DNA"/>
</dbReference>
<feature type="transmembrane region" description="Helical" evidence="8">
    <location>
        <begin position="145"/>
        <end position="162"/>
    </location>
</feature>
<evidence type="ECO:0000313" key="11">
    <source>
        <dbReference type="Proteomes" id="UP000824001"/>
    </source>
</evidence>
<gene>
    <name evidence="10" type="primary">rarD</name>
    <name evidence="10" type="ORF">IAC18_04910</name>
</gene>
<dbReference type="AlphaFoldDB" id="A0A9D1FDP2"/>
<comment type="subcellular location">
    <subcellularLocation>
        <location evidence="1">Cell membrane</location>
        <topology evidence="1">Multi-pass membrane protein</topology>
    </subcellularLocation>
</comment>
<evidence type="ECO:0000256" key="3">
    <source>
        <dbReference type="ARBA" id="ARBA00022448"/>
    </source>
</evidence>
<keyword evidence="3" id="KW-0813">Transport</keyword>
<feature type="transmembrane region" description="Helical" evidence="8">
    <location>
        <begin position="237"/>
        <end position="256"/>
    </location>
</feature>
<dbReference type="PANTHER" id="PTHR22911">
    <property type="entry name" value="ACYL-MALONYL CONDENSING ENZYME-RELATED"/>
    <property type="match status" value="1"/>
</dbReference>
<accession>A0A9D1FDP2</accession>
<dbReference type="Pfam" id="PF00892">
    <property type="entry name" value="EamA"/>
    <property type="match status" value="1"/>
</dbReference>